<dbReference type="FunFam" id="3.80.10.10:FF:000400">
    <property type="entry name" value="Nuclear pore complex protein NUP107"/>
    <property type="match status" value="1"/>
</dbReference>
<keyword evidence="7" id="KW-0675">Receptor</keyword>
<dbReference type="AlphaFoldDB" id="A0AAW2TRH5"/>
<dbReference type="PANTHER" id="PTHR48006">
    <property type="entry name" value="LEUCINE-RICH REPEAT-CONTAINING PROTEIN DDB_G0281931-RELATED"/>
    <property type="match status" value="1"/>
</dbReference>
<reference evidence="7" key="1">
    <citation type="submission" date="2020-06" db="EMBL/GenBank/DDBJ databases">
        <authorList>
            <person name="Li T."/>
            <person name="Hu X."/>
            <person name="Zhang T."/>
            <person name="Song X."/>
            <person name="Zhang H."/>
            <person name="Dai N."/>
            <person name="Sheng W."/>
            <person name="Hou X."/>
            <person name="Wei L."/>
        </authorList>
    </citation>
    <scope>NUCLEOTIDE SEQUENCE</scope>
    <source>
        <strain evidence="7">KEN1</strain>
        <tissue evidence="7">Leaf</tissue>
    </source>
</reference>
<comment type="subcellular location">
    <subcellularLocation>
        <location evidence="1">Membrane</location>
        <topology evidence="1">Single-pass type I membrane protein</topology>
    </subcellularLocation>
</comment>
<evidence type="ECO:0000256" key="5">
    <source>
        <dbReference type="ARBA" id="ARBA00023136"/>
    </source>
</evidence>
<organism evidence="7">
    <name type="scientific">Sesamum latifolium</name>
    <dbReference type="NCBI Taxonomy" id="2727402"/>
    <lineage>
        <taxon>Eukaryota</taxon>
        <taxon>Viridiplantae</taxon>
        <taxon>Streptophyta</taxon>
        <taxon>Embryophyta</taxon>
        <taxon>Tracheophyta</taxon>
        <taxon>Spermatophyta</taxon>
        <taxon>Magnoliopsida</taxon>
        <taxon>eudicotyledons</taxon>
        <taxon>Gunneridae</taxon>
        <taxon>Pentapetalae</taxon>
        <taxon>asterids</taxon>
        <taxon>lamiids</taxon>
        <taxon>Lamiales</taxon>
        <taxon>Pedaliaceae</taxon>
        <taxon>Sesamum</taxon>
    </lineage>
</organism>
<evidence type="ECO:0000256" key="4">
    <source>
        <dbReference type="ARBA" id="ARBA00022737"/>
    </source>
</evidence>
<evidence type="ECO:0000313" key="7">
    <source>
        <dbReference type="EMBL" id="KAL0407099.1"/>
    </source>
</evidence>
<dbReference type="PANTHER" id="PTHR48006:SF62">
    <property type="entry name" value="LEUCINE-RICH REPEAT TRANSMEMBRANE PROTEIN KINASE"/>
    <property type="match status" value="1"/>
</dbReference>
<proteinExistence type="predicted"/>
<dbReference type="SUPFAM" id="SSF52058">
    <property type="entry name" value="L domain-like"/>
    <property type="match status" value="1"/>
</dbReference>
<keyword evidence="7" id="KW-0418">Kinase</keyword>
<keyword evidence="5" id="KW-0472">Membrane</keyword>
<protein>
    <submittedName>
        <fullName evidence="7">LRR receptor-like serine/threonine-protein kinase</fullName>
    </submittedName>
</protein>
<dbReference type="InterPro" id="IPR051824">
    <property type="entry name" value="LRR_Rcpt-Like_S/T_Kinase"/>
</dbReference>
<dbReference type="EMBL" id="JACGWN010000014">
    <property type="protein sequence ID" value="KAL0407099.1"/>
    <property type="molecule type" value="Genomic_DNA"/>
</dbReference>
<sequence>MFPNTSDLASDQSMQFSISFRAFPISAGYDISLSLTPVLNFGFMLTATNDQNVSGELCSGVAIGYAEIKCDCNYNNRTTCHITALSVYGLNVTGPIPDELWNLTYMDYLDLSRNYLTGSIPASIGSLNRMQYLYLDENALSGEVPRELGLLTDLRSLRFATNNLSGPLPAELGNLSRLVELWASDTELTGHIDFIGNWSNLNEL</sequence>
<name>A0AAW2TRH5_9LAMI</name>
<comment type="caution">
    <text evidence="7">The sequence shown here is derived from an EMBL/GenBank/DDBJ whole genome shotgun (WGS) entry which is preliminary data.</text>
</comment>
<dbReference type="Gene3D" id="3.80.10.10">
    <property type="entry name" value="Ribonuclease Inhibitor"/>
    <property type="match status" value="1"/>
</dbReference>
<evidence type="ECO:0000256" key="1">
    <source>
        <dbReference type="ARBA" id="ARBA00004479"/>
    </source>
</evidence>
<accession>A0AAW2TRH5</accession>
<reference evidence="7" key="2">
    <citation type="journal article" date="2024" name="Plant">
        <title>Genomic evolution and insights into agronomic trait innovations of Sesamum species.</title>
        <authorList>
            <person name="Miao H."/>
            <person name="Wang L."/>
            <person name="Qu L."/>
            <person name="Liu H."/>
            <person name="Sun Y."/>
            <person name="Le M."/>
            <person name="Wang Q."/>
            <person name="Wei S."/>
            <person name="Zheng Y."/>
            <person name="Lin W."/>
            <person name="Duan Y."/>
            <person name="Cao H."/>
            <person name="Xiong S."/>
            <person name="Wang X."/>
            <person name="Wei L."/>
            <person name="Li C."/>
            <person name="Ma Q."/>
            <person name="Ju M."/>
            <person name="Zhao R."/>
            <person name="Li G."/>
            <person name="Mu C."/>
            <person name="Tian Q."/>
            <person name="Mei H."/>
            <person name="Zhang T."/>
            <person name="Gao T."/>
            <person name="Zhang H."/>
        </authorList>
    </citation>
    <scope>NUCLEOTIDE SEQUENCE</scope>
    <source>
        <strain evidence="7">KEN1</strain>
    </source>
</reference>
<dbReference type="Pfam" id="PF23598">
    <property type="entry name" value="LRR_14"/>
    <property type="match status" value="1"/>
</dbReference>
<feature type="domain" description="Disease resistance R13L4/SHOC-2-like LRR" evidence="6">
    <location>
        <begin position="98"/>
        <end position="204"/>
    </location>
</feature>
<dbReference type="InterPro" id="IPR055414">
    <property type="entry name" value="LRR_R13L4/SHOC2-like"/>
</dbReference>
<dbReference type="GO" id="GO:0016301">
    <property type="term" value="F:kinase activity"/>
    <property type="evidence" value="ECO:0007669"/>
    <property type="project" value="UniProtKB-KW"/>
</dbReference>
<keyword evidence="2" id="KW-0433">Leucine-rich repeat</keyword>
<evidence type="ECO:0000256" key="2">
    <source>
        <dbReference type="ARBA" id="ARBA00022614"/>
    </source>
</evidence>
<keyword evidence="3" id="KW-0732">Signal</keyword>
<dbReference type="InterPro" id="IPR032675">
    <property type="entry name" value="LRR_dom_sf"/>
</dbReference>
<evidence type="ECO:0000256" key="3">
    <source>
        <dbReference type="ARBA" id="ARBA00022729"/>
    </source>
</evidence>
<evidence type="ECO:0000259" key="6">
    <source>
        <dbReference type="Pfam" id="PF23598"/>
    </source>
</evidence>
<keyword evidence="4" id="KW-0677">Repeat</keyword>
<dbReference type="GO" id="GO:0005886">
    <property type="term" value="C:plasma membrane"/>
    <property type="evidence" value="ECO:0007669"/>
    <property type="project" value="TreeGrafter"/>
</dbReference>
<gene>
    <name evidence="7" type="ORF">Slati_4023800</name>
</gene>
<keyword evidence="7" id="KW-0808">Transferase</keyword>